<feature type="region of interest" description="Disordered" evidence="1">
    <location>
        <begin position="852"/>
        <end position="893"/>
    </location>
</feature>
<dbReference type="EMBL" id="KZ308900">
    <property type="protein sequence ID" value="KAG8235357.1"/>
    <property type="molecule type" value="Genomic_DNA"/>
</dbReference>
<dbReference type="OrthoDB" id="447516at2759"/>
<feature type="compositionally biased region" description="Low complexity" evidence="1">
    <location>
        <begin position="670"/>
        <end position="681"/>
    </location>
</feature>
<evidence type="ECO:0000259" key="2">
    <source>
        <dbReference type="PROSITE" id="PS50106"/>
    </source>
</evidence>
<feature type="compositionally biased region" description="Polar residues" evidence="1">
    <location>
        <begin position="884"/>
        <end position="893"/>
    </location>
</feature>
<feature type="region of interest" description="Disordered" evidence="1">
    <location>
        <begin position="702"/>
        <end position="764"/>
    </location>
</feature>
<evidence type="ECO:0000313" key="3">
    <source>
        <dbReference type="EMBL" id="KAG8235357.1"/>
    </source>
</evidence>
<feature type="region of interest" description="Disordered" evidence="1">
    <location>
        <begin position="191"/>
        <end position="566"/>
    </location>
</feature>
<organism evidence="3 4">
    <name type="scientific">Ladona fulva</name>
    <name type="common">Scarce chaser dragonfly</name>
    <name type="synonym">Libellula fulva</name>
    <dbReference type="NCBI Taxonomy" id="123851"/>
    <lineage>
        <taxon>Eukaryota</taxon>
        <taxon>Metazoa</taxon>
        <taxon>Ecdysozoa</taxon>
        <taxon>Arthropoda</taxon>
        <taxon>Hexapoda</taxon>
        <taxon>Insecta</taxon>
        <taxon>Pterygota</taxon>
        <taxon>Palaeoptera</taxon>
        <taxon>Odonata</taxon>
        <taxon>Epiprocta</taxon>
        <taxon>Anisoptera</taxon>
        <taxon>Libelluloidea</taxon>
        <taxon>Libellulidae</taxon>
        <taxon>Ladona</taxon>
    </lineage>
</organism>
<feature type="compositionally biased region" description="Basic and acidic residues" evidence="1">
    <location>
        <begin position="391"/>
        <end position="400"/>
    </location>
</feature>
<feature type="compositionally biased region" description="Basic and acidic residues" evidence="1">
    <location>
        <begin position="475"/>
        <end position="488"/>
    </location>
</feature>
<name>A0A8K0P6Y0_LADFU</name>
<evidence type="ECO:0000313" key="4">
    <source>
        <dbReference type="Proteomes" id="UP000792457"/>
    </source>
</evidence>
<dbReference type="InterPro" id="IPR001478">
    <property type="entry name" value="PDZ"/>
</dbReference>
<feature type="compositionally biased region" description="Basic and acidic residues" evidence="1">
    <location>
        <begin position="631"/>
        <end position="640"/>
    </location>
</feature>
<gene>
    <name evidence="3" type="ORF">J437_LFUL019239</name>
</gene>
<dbReference type="CDD" id="cd00136">
    <property type="entry name" value="PDZ_canonical"/>
    <property type="match status" value="1"/>
</dbReference>
<reference evidence="3" key="1">
    <citation type="submission" date="2013-04" db="EMBL/GenBank/DDBJ databases">
        <authorList>
            <person name="Qu J."/>
            <person name="Murali S.C."/>
            <person name="Bandaranaike D."/>
            <person name="Bellair M."/>
            <person name="Blankenburg K."/>
            <person name="Chao H."/>
            <person name="Dinh H."/>
            <person name="Doddapaneni H."/>
            <person name="Downs B."/>
            <person name="Dugan-Rocha S."/>
            <person name="Elkadiri S."/>
            <person name="Gnanaolivu R.D."/>
            <person name="Hernandez B."/>
            <person name="Javaid M."/>
            <person name="Jayaseelan J.C."/>
            <person name="Lee S."/>
            <person name="Li M."/>
            <person name="Ming W."/>
            <person name="Munidasa M."/>
            <person name="Muniz J."/>
            <person name="Nguyen L."/>
            <person name="Ongeri F."/>
            <person name="Osuji N."/>
            <person name="Pu L.-L."/>
            <person name="Puazo M."/>
            <person name="Qu C."/>
            <person name="Quiroz J."/>
            <person name="Raj R."/>
            <person name="Weissenberger G."/>
            <person name="Xin Y."/>
            <person name="Zou X."/>
            <person name="Han Y."/>
            <person name="Richards S."/>
            <person name="Worley K."/>
            <person name="Muzny D."/>
            <person name="Gibbs R."/>
        </authorList>
    </citation>
    <scope>NUCLEOTIDE SEQUENCE</scope>
    <source>
        <strain evidence="3">Sampled in the wild</strain>
    </source>
</reference>
<dbReference type="SUPFAM" id="SSF50156">
    <property type="entry name" value="PDZ domain-like"/>
    <property type="match status" value="1"/>
</dbReference>
<feature type="compositionally biased region" description="Polar residues" evidence="1">
    <location>
        <begin position="135"/>
        <end position="161"/>
    </location>
</feature>
<feature type="compositionally biased region" description="Basic and acidic residues" evidence="1">
    <location>
        <begin position="1093"/>
        <end position="1112"/>
    </location>
</feature>
<feature type="compositionally biased region" description="Basic and acidic residues" evidence="1">
    <location>
        <begin position="351"/>
        <end position="372"/>
    </location>
</feature>
<dbReference type="Proteomes" id="UP000792457">
    <property type="component" value="Unassembled WGS sequence"/>
</dbReference>
<feature type="compositionally biased region" description="Polar residues" evidence="1">
    <location>
        <begin position="738"/>
        <end position="764"/>
    </location>
</feature>
<feature type="compositionally biased region" description="Polar residues" evidence="1">
    <location>
        <begin position="702"/>
        <end position="721"/>
    </location>
</feature>
<feature type="region of interest" description="Disordered" evidence="1">
    <location>
        <begin position="1041"/>
        <end position="1148"/>
    </location>
</feature>
<dbReference type="Gene3D" id="2.30.42.10">
    <property type="match status" value="1"/>
</dbReference>
<feature type="compositionally biased region" description="Basic and acidic residues" evidence="1">
    <location>
        <begin position="318"/>
        <end position="341"/>
    </location>
</feature>
<proteinExistence type="predicted"/>
<reference evidence="3" key="2">
    <citation type="submission" date="2017-10" db="EMBL/GenBank/DDBJ databases">
        <title>Ladona fulva Genome sequencing and assembly.</title>
        <authorList>
            <person name="Murali S."/>
            <person name="Richards S."/>
            <person name="Bandaranaike D."/>
            <person name="Bellair M."/>
            <person name="Blankenburg K."/>
            <person name="Chao H."/>
            <person name="Dinh H."/>
            <person name="Doddapaneni H."/>
            <person name="Dugan-Rocha S."/>
            <person name="Elkadiri S."/>
            <person name="Gnanaolivu R."/>
            <person name="Hernandez B."/>
            <person name="Skinner E."/>
            <person name="Javaid M."/>
            <person name="Lee S."/>
            <person name="Li M."/>
            <person name="Ming W."/>
            <person name="Munidasa M."/>
            <person name="Muniz J."/>
            <person name="Nguyen L."/>
            <person name="Hughes D."/>
            <person name="Osuji N."/>
            <person name="Pu L.-L."/>
            <person name="Puazo M."/>
            <person name="Qu C."/>
            <person name="Quiroz J."/>
            <person name="Raj R."/>
            <person name="Weissenberger G."/>
            <person name="Xin Y."/>
            <person name="Zou X."/>
            <person name="Han Y."/>
            <person name="Worley K."/>
            <person name="Muzny D."/>
            <person name="Gibbs R."/>
        </authorList>
    </citation>
    <scope>NUCLEOTIDE SEQUENCE</scope>
    <source>
        <strain evidence="3">Sampled in the wild</strain>
    </source>
</reference>
<sequence length="1342" mass="143273">MGKWTSWSPIGALVGTGGTNSKNNDKRRAFDDSFMGEPERVSVALRGHDFTGLGFNVCGNMRDGIFVRDVLHRGPASESGQIAAGDRIVSLGISFEHMVFEDALTILSYASPYEVLLQVEKGASPPGSTLLAGSDISSGQTSLKRTTASTVPSNLGSGQSPDKQRPVICHPFYRSQSIDDLDKIGKASMNAKRTQQIAEMTRSKSRLQEDGSKGGPATEVEGRGMKVEEEKIQKREASPPKEDEARTEGHQSTFPKFGVRVLPPSAGNPSASEKSKSHNPGGHHNNPGGDGRQETTITIATPEPQKQNERNSMIEMGVSKEEPNPSEENPKMQEEETRVEIETPEVENPSEMDRSKESSEEKMIGEVPEEVRMAAMAAVTNRKSMGFAHTAKPEDEVMEPKRRRQRSASGSSSESDDEDKANGGKRRAPAPPKSLGSPEDGNMIRCDTPPPEQEEQGEEKKKKGGTRIELGMDDITVHHQPTEVHIDFESEPVTPGPDSRNSQTSESTVTALEESDMEVEDTPEKAKRTATGGKAASLGDLSRLEGGEVLRPPRMRAGPSFAAGGSEGGVVLERAVSLDLGNAEEVVVGTPPVAVTGSAKKRKAPAPPTPASRGDAADETDGGLRVNAKSESGEYGKEPRLAGATDTFGRRLKKSSDWGTMEEALLAGGSPSSSSTSSSTSAGRTILHLNSAPSFQLSSTAISPSDVFSSEHTPSEVSTTKVEGEESMESSPAKGTISEVSLQSSVITSSDADVDSNPTISSTTEMVHKIEAPSNSTAGLDTNRVIVTTSTNLEDSVVSTTYPGQQSSRARGDVVHVEVTDDLSSNYPGDAAKVTSGDSFQSSFQRAREFFEENSSAAAAADDDDDDDVTSSPPSLPTSPIPTMQPSGSPLSLHSTTTYISSIEDIPVVPASLIDRGELGVHHHITEIQVRSIGEDGNPVETREFVMGQSNPQTFLRMGDMRDEDGDRISTGSGEVKLSISPVKIPMNDIDIPINTYVSDSFADNARTVIQSGAANVSEALLQGRDMGNKMDNRNVESSTFMSASLGSPGRPMEVSGGISSTETMGDLGNSTVQIRMREGPSGWVPQRQRSSSRMEESGEEVSEGHRNEGVKPAKKKPPVPPRKDTSGVTRADSPTKSDAHTSSTFTPNAKTIVELPMSFNKRLVQVHDAREEDEEDGIRSHRVSEREVIQITPQELDKVMMSHSQFLSHARGDSPSKSEQWLSGGPSTRTVVHRIVEHWVSDEDGKIVTETTTETTVSPVEVMSSEAGTVTPPNGIVSTAAESEGTNDARRQNMSVTRIMVDPEFSGGLGSEGVAKAMMVANLQLTGMEGKTSAPTAGLHT</sequence>
<comment type="caution">
    <text evidence="3">The sequence shown here is derived from an EMBL/GenBank/DDBJ whole genome shotgun (WGS) entry which is preliminary data.</text>
</comment>
<dbReference type="PROSITE" id="PS50106">
    <property type="entry name" value="PDZ"/>
    <property type="match status" value="1"/>
</dbReference>
<feature type="compositionally biased region" description="Polar residues" evidence="1">
    <location>
        <begin position="499"/>
        <end position="510"/>
    </location>
</feature>
<dbReference type="SMART" id="SM00228">
    <property type="entry name" value="PDZ"/>
    <property type="match status" value="1"/>
</dbReference>
<feature type="region of interest" description="Disordered" evidence="1">
    <location>
        <begin position="1267"/>
        <end position="1289"/>
    </location>
</feature>
<feature type="compositionally biased region" description="Low complexity" evidence="1">
    <location>
        <begin position="278"/>
        <end position="287"/>
    </location>
</feature>
<feature type="compositionally biased region" description="Basic and acidic residues" evidence="1">
    <location>
        <begin position="220"/>
        <end position="249"/>
    </location>
</feature>
<feature type="region of interest" description="Disordered" evidence="1">
    <location>
        <begin position="592"/>
        <end position="684"/>
    </location>
</feature>
<evidence type="ECO:0000256" key="1">
    <source>
        <dbReference type="SAM" id="MobiDB-lite"/>
    </source>
</evidence>
<feature type="domain" description="PDZ" evidence="2">
    <location>
        <begin position="42"/>
        <end position="107"/>
    </location>
</feature>
<dbReference type="InterPro" id="IPR036034">
    <property type="entry name" value="PDZ_sf"/>
</dbReference>
<keyword evidence="4" id="KW-1185">Reference proteome</keyword>
<feature type="region of interest" description="Disordered" evidence="1">
    <location>
        <begin position="128"/>
        <end position="167"/>
    </location>
</feature>
<accession>A0A8K0P6Y0</accession>
<feature type="compositionally biased region" description="Polar residues" evidence="1">
    <location>
        <begin position="1058"/>
        <end position="1074"/>
    </location>
</feature>
<dbReference type="Pfam" id="PF00595">
    <property type="entry name" value="PDZ"/>
    <property type="match status" value="1"/>
</dbReference>
<feature type="compositionally biased region" description="Polar residues" evidence="1">
    <location>
        <begin position="1268"/>
        <end position="1289"/>
    </location>
</feature>
<protein>
    <recommendedName>
        <fullName evidence="2">PDZ domain-containing protein</fullName>
    </recommendedName>
</protein>